<gene>
    <name evidence="2" type="ORF">EDC56_3032</name>
</gene>
<sequence>MAEQQLRPMVIHYRPRRLLLLVSLLLLILLALVFGCYWLGYDKGFQAQQQTEQQLSEVREQYHRALAQLSELQADLDNALTDNKVQHIVQQQVREEIVANESKIRELQQDVAFYRSAIDPGDESGLAVYSLDIVATEQPDRFHYRLTLIQRVARHKVLRGGLQVYVVGTQNGQVKEFPLKALSESVDSEEIELRFKYFQNIVGEMMLPQGFAPKELRVIAKSRGRVAQVTNQAYPWRVEESK</sequence>
<dbReference type="InterPro" id="IPR046703">
    <property type="entry name" value="DUF6776"/>
</dbReference>
<organism evidence="2 3">
    <name type="scientific">Sinobacterium caligoides</name>
    <dbReference type="NCBI Taxonomy" id="933926"/>
    <lineage>
        <taxon>Bacteria</taxon>
        <taxon>Pseudomonadati</taxon>
        <taxon>Pseudomonadota</taxon>
        <taxon>Gammaproteobacteria</taxon>
        <taxon>Cellvibrionales</taxon>
        <taxon>Spongiibacteraceae</taxon>
        <taxon>Sinobacterium</taxon>
    </lineage>
</organism>
<keyword evidence="1" id="KW-0175">Coiled coil</keyword>
<dbReference type="Pfam" id="PF20567">
    <property type="entry name" value="DUF6776"/>
    <property type="match status" value="1"/>
</dbReference>
<evidence type="ECO:0000256" key="1">
    <source>
        <dbReference type="SAM" id="Coils"/>
    </source>
</evidence>
<evidence type="ECO:0000313" key="2">
    <source>
        <dbReference type="EMBL" id="ROR98797.1"/>
    </source>
</evidence>
<protein>
    <submittedName>
        <fullName evidence="2">Uncharacterized protein</fullName>
    </submittedName>
</protein>
<evidence type="ECO:0000313" key="3">
    <source>
        <dbReference type="Proteomes" id="UP000275394"/>
    </source>
</evidence>
<proteinExistence type="predicted"/>
<dbReference type="RefSeq" id="WP_123713376.1">
    <property type="nucleotide sequence ID" value="NZ_RKHR01000006.1"/>
</dbReference>
<dbReference type="AlphaFoldDB" id="A0A3N2DG74"/>
<name>A0A3N2DG74_9GAMM</name>
<keyword evidence="3" id="KW-1185">Reference proteome</keyword>
<reference evidence="2 3" key="1">
    <citation type="submission" date="2018-11" db="EMBL/GenBank/DDBJ databases">
        <title>Genomic Encyclopedia of Type Strains, Phase IV (KMG-IV): sequencing the most valuable type-strain genomes for metagenomic binning, comparative biology and taxonomic classification.</title>
        <authorList>
            <person name="Goeker M."/>
        </authorList>
    </citation>
    <scope>NUCLEOTIDE SEQUENCE [LARGE SCALE GENOMIC DNA]</scope>
    <source>
        <strain evidence="2 3">DSM 100316</strain>
    </source>
</reference>
<dbReference type="Proteomes" id="UP000275394">
    <property type="component" value="Unassembled WGS sequence"/>
</dbReference>
<feature type="coiled-coil region" evidence="1">
    <location>
        <begin position="48"/>
        <end position="110"/>
    </location>
</feature>
<dbReference type="OrthoDB" id="7056878at2"/>
<dbReference type="EMBL" id="RKHR01000006">
    <property type="protein sequence ID" value="ROR98797.1"/>
    <property type="molecule type" value="Genomic_DNA"/>
</dbReference>
<accession>A0A3N2DG74</accession>
<comment type="caution">
    <text evidence="2">The sequence shown here is derived from an EMBL/GenBank/DDBJ whole genome shotgun (WGS) entry which is preliminary data.</text>
</comment>